<evidence type="ECO:0000313" key="4">
    <source>
        <dbReference type="Proteomes" id="UP000424872"/>
    </source>
</evidence>
<geneLocation type="plasmid" evidence="3">
    <name>pMSR2C</name>
</geneLocation>
<evidence type="ECO:0000256" key="1">
    <source>
        <dbReference type="SAM" id="MobiDB-lite"/>
    </source>
</evidence>
<evidence type="ECO:0000313" key="2">
    <source>
        <dbReference type="EMBL" id="MDO6409921.1"/>
    </source>
</evidence>
<dbReference type="AlphaFoldDB" id="A0AAP9HBJ7"/>
<dbReference type="Proteomes" id="UP000424872">
    <property type="component" value="Plasmid pMSR2C"/>
</dbReference>
<evidence type="ECO:0000313" key="5">
    <source>
        <dbReference type="Proteomes" id="UP001171299"/>
    </source>
</evidence>
<organism evidence="3 4">
    <name type="scientific">Pantoea phytobeneficialis</name>
    <dbReference type="NCBI Taxonomy" id="2052056"/>
    <lineage>
        <taxon>Bacteria</taxon>
        <taxon>Pseudomonadati</taxon>
        <taxon>Pseudomonadota</taxon>
        <taxon>Gammaproteobacteria</taxon>
        <taxon>Enterobacterales</taxon>
        <taxon>Erwiniaceae</taxon>
        <taxon>Pantoea</taxon>
    </lineage>
</organism>
<reference evidence="3" key="2">
    <citation type="journal article" date="2020" name="Environ. Microbiol.">
        <title>The extreme plant-growth-promoting properties of Pantoea phytobeneficialis MSR2 revealed by functional and genomic analysis.</title>
        <authorList>
            <person name="Nascimento F.X."/>
            <person name="Hernandez A.G."/>
            <person name="Glick B.R."/>
            <person name="Rossi M.J."/>
        </authorList>
    </citation>
    <scope>NUCLEOTIDE SEQUENCE</scope>
    <source>
        <strain evidence="3">MSR2</strain>
    </source>
</reference>
<gene>
    <name evidence="3" type="ORF">CTZ24_25465</name>
    <name evidence="2" type="ORF">Q3404_25465</name>
</gene>
<keyword evidence="3" id="KW-0614">Plasmid</keyword>
<geneLocation type="plasmid" evidence="4">
    <name>pmsr2c</name>
</geneLocation>
<keyword evidence="5" id="KW-1185">Reference proteome</keyword>
<name>A0AAP9HBJ7_9GAMM</name>
<dbReference type="EMBL" id="CP024639">
    <property type="protein sequence ID" value="QGR09826.1"/>
    <property type="molecule type" value="Genomic_DNA"/>
</dbReference>
<dbReference type="RefSeq" id="WP_208727106.1">
    <property type="nucleotide sequence ID" value="NZ_CP024639.1"/>
</dbReference>
<protein>
    <submittedName>
        <fullName evidence="3">Uncharacterized protein</fullName>
    </submittedName>
</protein>
<accession>A0AAP9HBJ7</accession>
<dbReference type="Proteomes" id="UP001171299">
    <property type="component" value="Unassembled WGS sequence"/>
</dbReference>
<evidence type="ECO:0000313" key="3">
    <source>
        <dbReference type="EMBL" id="QGR09826.1"/>
    </source>
</evidence>
<dbReference type="KEGG" id="ppho:CTZ24_25465"/>
<proteinExistence type="predicted"/>
<sequence length="163" mass="19201">MTLHDNHAKKLYRRVNTTTRHHSNNPGAEYRHGRHRKKLADDLLPQRESMRGKQQRGLDYTPLFNFLMSKVGQQWDDVFSEANSRLDRPDPIFWMVALHEHQQRDYVRCGDFAFFPGLYVDENRILQQVNPHITAEDIPVTCRCCTHTFVGVPLVWRDEPTSD</sequence>
<feature type="compositionally biased region" description="Basic residues" evidence="1">
    <location>
        <begin position="9"/>
        <end position="23"/>
    </location>
</feature>
<reference evidence="2" key="3">
    <citation type="submission" date="2023-07" db="EMBL/GenBank/DDBJ databases">
        <title>The extreme plant-growth-promoting properties of Pantoea phytobeneficialis PF55 revealed by functional and genomic analysis.</title>
        <authorList>
            <person name="Nascimento F.X."/>
            <person name="Marcio R.J."/>
        </authorList>
    </citation>
    <scope>NUCLEOTIDE SEQUENCE</scope>
    <source>
        <strain evidence="2">PF55</strain>
    </source>
</reference>
<dbReference type="EMBL" id="JAUOOM010000041">
    <property type="protein sequence ID" value="MDO6409921.1"/>
    <property type="molecule type" value="Genomic_DNA"/>
</dbReference>
<reference evidence="4" key="1">
    <citation type="submission" date="2017-11" db="EMBL/GenBank/DDBJ databases">
        <title>Genome sequence of Pantoea sp. MSR2.</title>
        <authorList>
            <person name="Nascimento F.X."/>
        </authorList>
    </citation>
    <scope>NUCLEOTIDE SEQUENCE [LARGE SCALE GENOMIC DNA]</scope>
    <source>
        <strain evidence="4">MSR2</strain>
        <plasmid evidence="4">pmsr2c</plasmid>
    </source>
</reference>
<feature type="region of interest" description="Disordered" evidence="1">
    <location>
        <begin position="1"/>
        <end position="37"/>
    </location>
</feature>